<accession>A0A5Q0GW71</accession>
<dbReference type="GO" id="GO:0005829">
    <property type="term" value="C:cytosol"/>
    <property type="evidence" value="ECO:0007669"/>
    <property type="project" value="TreeGrafter"/>
</dbReference>
<dbReference type="GO" id="GO:0008477">
    <property type="term" value="F:purine nucleosidase activity"/>
    <property type="evidence" value="ECO:0007669"/>
    <property type="project" value="TreeGrafter"/>
</dbReference>
<evidence type="ECO:0000313" key="4">
    <source>
        <dbReference type="EMBL" id="QFZ18376.1"/>
    </source>
</evidence>
<dbReference type="OrthoDB" id="9797882at2"/>
<evidence type="ECO:0000313" key="5">
    <source>
        <dbReference type="Proteomes" id="UP000325787"/>
    </source>
</evidence>
<dbReference type="EMBL" id="CP034550">
    <property type="protein sequence ID" value="QFZ18376.1"/>
    <property type="molecule type" value="Genomic_DNA"/>
</dbReference>
<gene>
    <name evidence="4" type="ORF">EKG83_13575</name>
</gene>
<dbReference type="SUPFAM" id="SSF53590">
    <property type="entry name" value="Nucleoside hydrolase"/>
    <property type="match status" value="1"/>
</dbReference>
<keyword evidence="5" id="KW-1185">Reference proteome</keyword>
<proteinExistence type="predicted"/>
<protein>
    <submittedName>
        <fullName evidence="4">Nucleoside hydrolase</fullName>
    </submittedName>
</protein>
<dbReference type="InterPro" id="IPR023186">
    <property type="entry name" value="IUNH"/>
</dbReference>
<dbReference type="InterPro" id="IPR001910">
    <property type="entry name" value="Inosine/uridine_hydrolase_dom"/>
</dbReference>
<dbReference type="PANTHER" id="PTHR12304">
    <property type="entry name" value="INOSINE-URIDINE PREFERRING NUCLEOSIDE HYDROLASE"/>
    <property type="match status" value="1"/>
</dbReference>
<dbReference type="Pfam" id="PF01156">
    <property type="entry name" value="IU_nuc_hydro"/>
    <property type="match status" value="1"/>
</dbReference>
<feature type="domain" description="Inosine/uridine-preferring nucleoside hydrolase" evidence="3">
    <location>
        <begin position="74"/>
        <end position="386"/>
    </location>
</feature>
<evidence type="ECO:0000256" key="2">
    <source>
        <dbReference type="ARBA" id="ARBA00023295"/>
    </source>
</evidence>
<keyword evidence="1 4" id="KW-0378">Hydrolase</keyword>
<name>A0A5Q0GW71_SACSY</name>
<dbReference type="GO" id="GO:0006152">
    <property type="term" value="P:purine nucleoside catabolic process"/>
    <property type="evidence" value="ECO:0007669"/>
    <property type="project" value="TreeGrafter"/>
</dbReference>
<organism evidence="4 5">
    <name type="scientific">Saccharothrix syringae</name>
    <name type="common">Nocardiopsis syringae</name>
    <dbReference type="NCBI Taxonomy" id="103733"/>
    <lineage>
        <taxon>Bacteria</taxon>
        <taxon>Bacillati</taxon>
        <taxon>Actinomycetota</taxon>
        <taxon>Actinomycetes</taxon>
        <taxon>Pseudonocardiales</taxon>
        <taxon>Pseudonocardiaceae</taxon>
        <taxon>Saccharothrix</taxon>
    </lineage>
</organism>
<dbReference type="InterPro" id="IPR036452">
    <property type="entry name" value="Ribo_hydro-like"/>
</dbReference>
<reference evidence="5" key="1">
    <citation type="journal article" date="2021" name="Curr. Microbiol.">
        <title>Complete genome of nocamycin-producing strain Saccharothrix syringae NRRL B-16468 reveals the biosynthetic potential for secondary metabolites.</title>
        <authorList>
            <person name="Mo X."/>
            <person name="Yang S."/>
        </authorList>
    </citation>
    <scope>NUCLEOTIDE SEQUENCE [LARGE SCALE GENOMIC DNA]</scope>
    <source>
        <strain evidence="5">ATCC 51364 / DSM 43886 / JCM 6844 / KCTC 9398 / NBRC 14523 / NRRL B-16468 / INA 2240</strain>
    </source>
</reference>
<dbReference type="AlphaFoldDB" id="A0A5Q0GW71"/>
<dbReference type="KEGG" id="ssyi:EKG83_13575"/>
<evidence type="ECO:0000256" key="1">
    <source>
        <dbReference type="ARBA" id="ARBA00022801"/>
    </source>
</evidence>
<dbReference type="Proteomes" id="UP000325787">
    <property type="component" value="Chromosome"/>
</dbReference>
<keyword evidence="2" id="KW-0326">Glycosidase</keyword>
<sequence>MMPLTQGCATILSHRRRRVDRGGKDPFGPIPNAILVTIPSPATAAMSSWQGCRVPGPAASAPTRTRSGCFAMRMILDTDPGNGVPGADVDDGLAIGLALRSPEIELEAITVVAGNVAVDRGVRGALEVLEAAGATHVPVHRGASRPLVQDPTAWRARLDGRRDEESAREHWRHLPVSRTALAADPTPAARVLVDRVDERPGEITVLAIGPLTNIATAMAIDPEWSQKIKQLVVMAGAFDVPNVLHELNAAYDPEATHVVLNSGAPLLIVPLDVTLRTFMRLGDVDRLDAAGTPLATYLGRTARPWITWLAERFGEDGCALHDPLALAALLDPAVIGTRTARVDVELRGRLTRGRMVSWDDEVLRGDLELPDLSPVLIADRVDNDLFMPLLLDRLTS</sequence>
<dbReference type="Gene3D" id="3.90.245.10">
    <property type="entry name" value="Ribonucleoside hydrolase-like"/>
    <property type="match status" value="1"/>
</dbReference>
<evidence type="ECO:0000259" key="3">
    <source>
        <dbReference type="Pfam" id="PF01156"/>
    </source>
</evidence>
<dbReference type="PANTHER" id="PTHR12304:SF4">
    <property type="entry name" value="URIDINE NUCLEOSIDASE"/>
    <property type="match status" value="1"/>
</dbReference>